<evidence type="ECO:0000256" key="2">
    <source>
        <dbReference type="ARBA" id="ARBA00022723"/>
    </source>
</evidence>
<reference evidence="11" key="1">
    <citation type="journal article" date="2021" name="Genome Biol. Evol.">
        <title>A High-Quality Reference Genome for a Parasitic Bivalve with Doubly Uniparental Inheritance (Bivalvia: Unionida).</title>
        <authorList>
            <person name="Smith C.H."/>
        </authorList>
    </citation>
    <scope>NUCLEOTIDE SEQUENCE</scope>
    <source>
        <strain evidence="11">CHS0354</strain>
    </source>
</reference>
<feature type="binding site" evidence="8">
    <location>
        <position position="211"/>
    </location>
    <ligand>
        <name>Zn(2+)</name>
        <dbReference type="ChEBI" id="CHEBI:29105"/>
        <note>catalytic</note>
    </ligand>
</feature>
<evidence type="ECO:0000259" key="10">
    <source>
        <dbReference type="PROSITE" id="PS50215"/>
    </source>
</evidence>
<dbReference type="SUPFAM" id="SSF55486">
    <property type="entry name" value="Metalloproteases ('zincins'), catalytic domain"/>
    <property type="match status" value="1"/>
</dbReference>
<keyword evidence="3" id="KW-0378">Hydrolase</keyword>
<dbReference type="PROSITE" id="PS50215">
    <property type="entry name" value="ADAM_MEPRO"/>
    <property type="match status" value="1"/>
</dbReference>
<evidence type="ECO:0000256" key="1">
    <source>
        <dbReference type="ARBA" id="ARBA00022670"/>
    </source>
</evidence>
<dbReference type="AlphaFoldDB" id="A0AAE0RR90"/>
<dbReference type="PANTHER" id="PTHR11905">
    <property type="entry name" value="ADAM A DISINTEGRIN AND METALLOPROTEASE DOMAIN"/>
    <property type="match status" value="1"/>
</dbReference>
<dbReference type="Gene3D" id="3.40.390.10">
    <property type="entry name" value="Collagenase (Catalytic Domain)"/>
    <property type="match status" value="1"/>
</dbReference>
<evidence type="ECO:0000256" key="9">
    <source>
        <dbReference type="SAM" id="MobiDB-lite"/>
    </source>
</evidence>
<keyword evidence="12" id="KW-1185">Reference proteome</keyword>
<feature type="active site" evidence="8">
    <location>
        <position position="208"/>
    </location>
</feature>
<feature type="binding site" evidence="8">
    <location>
        <position position="207"/>
    </location>
    <ligand>
        <name>Zn(2+)</name>
        <dbReference type="ChEBI" id="CHEBI:29105"/>
        <note>catalytic</note>
    </ligand>
</feature>
<keyword evidence="7" id="KW-0325">Glycoprotein</keyword>
<dbReference type="SMART" id="SM00608">
    <property type="entry name" value="ACR"/>
    <property type="match status" value="1"/>
</dbReference>
<comment type="caution">
    <text evidence="11">The sequence shown here is derived from an EMBL/GenBank/DDBJ whole genome shotgun (WGS) entry which is preliminary data.</text>
</comment>
<dbReference type="InterPro" id="IPR001590">
    <property type="entry name" value="Peptidase_M12B"/>
</dbReference>
<dbReference type="InterPro" id="IPR024079">
    <property type="entry name" value="MetalloPept_cat_dom_sf"/>
</dbReference>
<organism evidence="11 12">
    <name type="scientific">Potamilus streckersoni</name>
    <dbReference type="NCBI Taxonomy" id="2493646"/>
    <lineage>
        <taxon>Eukaryota</taxon>
        <taxon>Metazoa</taxon>
        <taxon>Spiralia</taxon>
        <taxon>Lophotrochozoa</taxon>
        <taxon>Mollusca</taxon>
        <taxon>Bivalvia</taxon>
        <taxon>Autobranchia</taxon>
        <taxon>Heteroconchia</taxon>
        <taxon>Palaeoheterodonta</taxon>
        <taxon>Unionida</taxon>
        <taxon>Unionoidea</taxon>
        <taxon>Unionidae</taxon>
        <taxon>Ambleminae</taxon>
        <taxon>Lampsilini</taxon>
        <taxon>Potamilus</taxon>
    </lineage>
</organism>
<reference evidence="11" key="3">
    <citation type="submission" date="2023-05" db="EMBL/GenBank/DDBJ databases">
        <authorList>
            <person name="Smith C.H."/>
        </authorList>
    </citation>
    <scope>NUCLEOTIDE SEQUENCE</scope>
    <source>
        <strain evidence="11">CHS0354</strain>
        <tissue evidence="11">Mantle</tissue>
    </source>
</reference>
<reference evidence="11" key="2">
    <citation type="journal article" date="2021" name="Genome Biol. Evol.">
        <title>Developing a high-quality reference genome for a parasitic bivalve with doubly uniparental inheritance (Bivalvia: Unionida).</title>
        <authorList>
            <person name="Smith C.H."/>
        </authorList>
    </citation>
    <scope>NUCLEOTIDE SEQUENCE</scope>
    <source>
        <strain evidence="11">CHS0354</strain>
        <tissue evidence="11">Mantle</tissue>
    </source>
</reference>
<dbReference type="Proteomes" id="UP001195483">
    <property type="component" value="Unassembled WGS sequence"/>
</dbReference>
<name>A0AAE0RR90_9BIVA</name>
<proteinExistence type="predicted"/>
<evidence type="ECO:0000256" key="4">
    <source>
        <dbReference type="ARBA" id="ARBA00022833"/>
    </source>
</evidence>
<dbReference type="PANTHER" id="PTHR11905:SF249">
    <property type="entry name" value="SOL NARAE, ISOFORM C"/>
    <property type="match status" value="1"/>
</dbReference>
<evidence type="ECO:0000313" key="11">
    <source>
        <dbReference type="EMBL" id="KAK3578142.1"/>
    </source>
</evidence>
<evidence type="ECO:0000256" key="5">
    <source>
        <dbReference type="ARBA" id="ARBA00023049"/>
    </source>
</evidence>
<keyword evidence="6" id="KW-1015">Disulfide bond</keyword>
<feature type="domain" description="Peptidase M12B" evidence="10">
    <location>
        <begin position="51"/>
        <end position="261"/>
    </location>
</feature>
<evidence type="ECO:0000313" key="12">
    <source>
        <dbReference type="Proteomes" id="UP001195483"/>
    </source>
</evidence>
<dbReference type="GO" id="GO:0046872">
    <property type="term" value="F:metal ion binding"/>
    <property type="evidence" value="ECO:0007669"/>
    <property type="project" value="UniProtKB-KW"/>
</dbReference>
<keyword evidence="5" id="KW-0482">Metalloprotease</keyword>
<keyword evidence="1" id="KW-0645">Protease</keyword>
<dbReference type="Gene3D" id="3.40.1620.60">
    <property type="match status" value="1"/>
</dbReference>
<dbReference type="GO" id="GO:0004222">
    <property type="term" value="F:metalloendopeptidase activity"/>
    <property type="evidence" value="ECO:0007669"/>
    <property type="project" value="InterPro"/>
</dbReference>
<sequence length="410" mass="44024">MTALKRRSLKCLEIDNSNDVVPNETQVSTPSSSPPGQQGSRQKRAIPAGADIVEIMVYTDEVICNRFIALNNGDKNAGLEATRFYYALLINEIDTVYQPFQSHPSNTAGLDIRLFFSGIVISCGSTTAAWSSSGSSSSSDLSSFASWQSSQKTKYGFKYDIAMGISGKMKGSVLGIAYVGTICNSQYGANVIYETPSSTWLMTTSAHELGHNLGASHDEDLGCPLGYIMSAYARTGTVATATTQYEFSTCSVGTIQTKISSLGSTRCTLNYNFNDTAYDEYRAGAIGGDVLSLDYQCQVYYGSGSSACRTNSSTMCYSGVYCQTSTGCNGRIQLVKERTQCDTNKWCVKGQCVDKITSGTNVPGDCFVYKTCVIQNKLPVGDGCCQGTVTTNCCVLGKRQSSCYVKVPCA</sequence>
<dbReference type="InterPro" id="IPR006586">
    <property type="entry name" value="ADAM_Cys-rich"/>
</dbReference>
<comment type="caution">
    <text evidence="8">Lacks conserved residue(s) required for the propagation of feature annotation.</text>
</comment>
<feature type="region of interest" description="Disordered" evidence="9">
    <location>
        <begin position="20"/>
        <end position="45"/>
    </location>
</feature>
<feature type="binding site" evidence="8">
    <location>
        <position position="217"/>
    </location>
    <ligand>
        <name>Zn(2+)</name>
        <dbReference type="ChEBI" id="CHEBI:29105"/>
        <note>catalytic</note>
    </ligand>
</feature>
<keyword evidence="2 8" id="KW-0479">Metal-binding</keyword>
<evidence type="ECO:0000256" key="7">
    <source>
        <dbReference type="ARBA" id="ARBA00023180"/>
    </source>
</evidence>
<keyword evidence="4 8" id="KW-0862">Zinc</keyword>
<dbReference type="GO" id="GO:0006509">
    <property type="term" value="P:membrane protein ectodomain proteolysis"/>
    <property type="evidence" value="ECO:0007669"/>
    <property type="project" value="TreeGrafter"/>
</dbReference>
<evidence type="ECO:0000256" key="8">
    <source>
        <dbReference type="PROSITE-ProRule" id="PRU00276"/>
    </source>
</evidence>
<gene>
    <name evidence="11" type="ORF">CHS0354_010096</name>
</gene>
<dbReference type="Pfam" id="PF17771">
    <property type="entry name" value="ADAMTS_CR_2"/>
    <property type="match status" value="1"/>
</dbReference>
<evidence type="ECO:0000256" key="6">
    <source>
        <dbReference type="ARBA" id="ARBA00023157"/>
    </source>
</evidence>
<accession>A0AAE0RR90</accession>
<dbReference type="Pfam" id="PF13688">
    <property type="entry name" value="Reprolysin_5"/>
    <property type="match status" value="1"/>
</dbReference>
<evidence type="ECO:0000256" key="3">
    <source>
        <dbReference type="ARBA" id="ARBA00022801"/>
    </source>
</evidence>
<feature type="compositionally biased region" description="Low complexity" evidence="9">
    <location>
        <begin position="25"/>
        <end position="40"/>
    </location>
</feature>
<protein>
    <recommendedName>
        <fullName evidence="10">Peptidase M12B domain-containing protein</fullName>
    </recommendedName>
</protein>
<dbReference type="InterPro" id="IPR041645">
    <property type="entry name" value="ADAMTS_CR_2"/>
</dbReference>
<dbReference type="EMBL" id="JAEAOA010000633">
    <property type="protein sequence ID" value="KAK3578142.1"/>
    <property type="molecule type" value="Genomic_DNA"/>
</dbReference>